<dbReference type="AlphaFoldDB" id="A0A1J5PYT0"/>
<dbReference type="InterPro" id="IPR001055">
    <property type="entry name" value="Adrenodoxin-like"/>
</dbReference>
<organism evidence="9">
    <name type="scientific">mine drainage metagenome</name>
    <dbReference type="NCBI Taxonomy" id="410659"/>
    <lineage>
        <taxon>unclassified sequences</taxon>
        <taxon>metagenomes</taxon>
        <taxon>ecological metagenomes</taxon>
    </lineage>
</organism>
<evidence type="ECO:0000259" key="8">
    <source>
        <dbReference type="PROSITE" id="PS51085"/>
    </source>
</evidence>
<comment type="cofactor">
    <cofactor evidence="7">
        <name>[2Fe-2S] cluster</name>
        <dbReference type="ChEBI" id="CHEBI:190135"/>
    </cofactor>
</comment>
<dbReference type="GO" id="GO:0140647">
    <property type="term" value="P:P450-containing electron transport chain"/>
    <property type="evidence" value="ECO:0007669"/>
    <property type="project" value="InterPro"/>
</dbReference>
<dbReference type="CDD" id="cd00207">
    <property type="entry name" value="fer2"/>
    <property type="match status" value="1"/>
</dbReference>
<keyword evidence="3" id="KW-0001">2Fe-2S</keyword>
<feature type="domain" description="2Fe-2S ferredoxin-type" evidence="8">
    <location>
        <begin position="2"/>
        <end position="104"/>
    </location>
</feature>
<evidence type="ECO:0000256" key="2">
    <source>
        <dbReference type="ARBA" id="ARBA00019395"/>
    </source>
</evidence>
<keyword evidence="5" id="KW-0408">Iron</keyword>
<evidence type="ECO:0000313" key="9">
    <source>
        <dbReference type="EMBL" id="OIQ76649.1"/>
    </source>
</evidence>
<dbReference type="GO" id="GO:0051537">
    <property type="term" value="F:2 iron, 2 sulfur cluster binding"/>
    <property type="evidence" value="ECO:0007669"/>
    <property type="project" value="UniProtKB-KW"/>
</dbReference>
<keyword evidence="6" id="KW-0411">Iron-sulfur</keyword>
<dbReference type="InterPro" id="IPR001041">
    <property type="entry name" value="2Fe-2S_ferredoxin-type"/>
</dbReference>
<dbReference type="Gene3D" id="3.10.20.30">
    <property type="match status" value="1"/>
</dbReference>
<evidence type="ECO:0000256" key="3">
    <source>
        <dbReference type="ARBA" id="ARBA00022714"/>
    </source>
</evidence>
<reference evidence="9" key="1">
    <citation type="submission" date="2016-10" db="EMBL/GenBank/DDBJ databases">
        <title>Sequence of Gallionella enrichment culture.</title>
        <authorList>
            <person name="Poehlein A."/>
            <person name="Muehling M."/>
            <person name="Daniel R."/>
        </authorList>
    </citation>
    <scope>NUCLEOTIDE SEQUENCE</scope>
</reference>
<comment type="caution">
    <text evidence="9">The sequence shown here is derived from an EMBL/GenBank/DDBJ whole genome shotgun (WGS) entry which is preliminary data.</text>
</comment>
<dbReference type="PANTHER" id="PTHR23426">
    <property type="entry name" value="FERREDOXIN/ADRENODOXIN"/>
    <property type="match status" value="1"/>
</dbReference>
<dbReference type="GO" id="GO:0046872">
    <property type="term" value="F:metal ion binding"/>
    <property type="evidence" value="ECO:0007669"/>
    <property type="project" value="UniProtKB-KW"/>
</dbReference>
<dbReference type="InterPro" id="IPR012675">
    <property type="entry name" value="Beta-grasp_dom_sf"/>
</dbReference>
<evidence type="ECO:0000256" key="6">
    <source>
        <dbReference type="ARBA" id="ARBA00023014"/>
    </source>
</evidence>
<comment type="similarity">
    <text evidence="1">Belongs to the adrenodoxin/putidaredoxin family.</text>
</comment>
<keyword evidence="4" id="KW-0479">Metal-binding</keyword>
<evidence type="ECO:0000256" key="7">
    <source>
        <dbReference type="ARBA" id="ARBA00034078"/>
    </source>
</evidence>
<name>A0A1J5PYT0_9ZZZZ</name>
<accession>A0A1J5PYT0</accession>
<sequence>MTRVTLLPHPDVCPEGLTFEIKPGRMLCDALLDAGVEIEHACDGVCACSTCHVIIREGFSSFSPAEDEEEDQLDEAWGLTPTSRLACQVKVGQTPLIIELPRYSLNHAREHE</sequence>
<dbReference type="GO" id="GO:0009055">
    <property type="term" value="F:electron transfer activity"/>
    <property type="evidence" value="ECO:0007669"/>
    <property type="project" value="InterPro"/>
</dbReference>
<dbReference type="SUPFAM" id="SSF54292">
    <property type="entry name" value="2Fe-2S ferredoxin-like"/>
    <property type="match status" value="1"/>
</dbReference>
<dbReference type="PRINTS" id="PR00355">
    <property type="entry name" value="ADRENODOXIN"/>
</dbReference>
<dbReference type="InterPro" id="IPR011536">
    <property type="entry name" value="Fdx_isc"/>
</dbReference>
<dbReference type="NCBIfam" id="TIGR02007">
    <property type="entry name" value="fdx_isc"/>
    <property type="match status" value="1"/>
</dbReference>
<evidence type="ECO:0000256" key="5">
    <source>
        <dbReference type="ARBA" id="ARBA00023004"/>
    </source>
</evidence>
<evidence type="ECO:0000256" key="1">
    <source>
        <dbReference type="ARBA" id="ARBA00010914"/>
    </source>
</evidence>
<dbReference type="InterPro" id="IPR036010">
    <property type="entry name" value="2Fe-2S_ferredoxin-like_sf"/>
</dbReference>
<dbReference type="EMBL" id="MLJW01001811">
    <property type="protein sequence ID" value="OIQ76649.1"/>
    <property type="molecule type" value="Genomic_DNA"/>
</dbReference>
<proteinExistence type="inferred from homology"/>
<dbReference type="PANTHER" id="PTHR23426:SF65">
    <property type="entry name" value="FERREDOXIN-2, MITOCHONDRIAL"/>
    <property type="match status" value="1"/>
</dbReference>
<protein>
    <recommendedName>
        <fullName evidence="2">2Fe-2S ferredoxin</fullName>
    </recommendedName>
</protein>
<evidence type="ECO:0000256" key="4">
    <source>
        <dbReference type="ARBA" id="ARBA00022723"/>
    </source>
</evidence>
<dbReference type="Pfam" id="PF00111">
    <property type="entry name" value="Fer2"/>
    <property type="match status" value="1"/>
</dbReference>
<gene>
    <name evidence="9" type="primary">fdx_26</name>
    <name evidence="9" type="ORF">GALL_416680</name>
</gene>
<dbReference type="PROSITE" id="PS51085">
    <property type="entry name" value="2FE2S_FER_2"/>
    <property type="match status" value="1"/>
</dbReference>